<protein>
    <submittedName>
        <fullName evidence="2">Uncharacterized protein</fullName>
    </submittedName>
</protein>
<organism evidence="2 3">
    <name type="scientific">Pseudozyma flocculosa</name>
    <dbReference type="NCBI Taxonomy" id="84751"/>
    <lineage>
        <taxon>Eukaryota</taxon>
        <taxon>Fungi</taxon>
        <taxon>Dikarya</taxon>
        <taxon>Basidiomycota</taxon>
        <taxon>Ustilaginomycotina</taxon>
        <taxon>Ustilaginomycetes</taxon>
        <taxon>Ustilaginales</taxon>
        <taxon>Ustilaginaceae</taxon>
        <taxon>Pseudozyma</taxon>
    </lineage>
</organism>
<gene>
    <name evidence="2" type="ORF">PSFLO_00094</name>
</gene>
<evidence type="ECO:0000313" key="2">
    <source>
        <dbReference type="EMBL" id="SPO34623.1"/>
    </source>
</evidence>
<keyword evidence="3" id="KW-1185">Reference proteome</keyword>
<feature type="compositionally biased region" description="Basic and acidic residues" evidence="1">
    <location>
        <begin position="69"/>
        <end position="89"/>
    </location>
</feature>
<feature type="compositionally biased region" description="Basic and acidic residues" evidence="1">
    <location>
        <begin position="7"/>
        <end position="19"/>
    </location>
</feature>
<name>A0A5C3EQN7_9BASI</name>
<dbReference type="EMBL" id="OOIP01000001">
    <property type="protein sequence ID" value="SPO34623.1"/>
    <property type="molecule type" value="Genomic_DNA"/>
</dbReference>
<feature type="region of interest" description="Disordered" evidence="1">
    <location>
        <begin position="1"/>
        <end position="130"/>
    </location>
</feature>
<dbReference type="AlphaFoldDB" id="A0A5C3EQN7"/>
<dbReference type="Proteomes" id="UP000323386">
    <property type="component" value="Unassembled WGS sequence"/>
</dbReference>
<sequence>MKSASSKQERVGQVEDRRFGTGPGLLGPPCLAADAAAAAAAAAAAPTADSMEGQLAPDLASPRPALASRSDRPTADSRRPAPDLLEHRLVARLQLPSLRRSKGGPHLLPRKTTDRPTGPPDVVDSPGRWSGPDGRLCSDARHRYDRPGHKCILKCRPAPRSLLPARNGDNILPWASPSCDVEGTRDGTCCAGAAETGRSTTVMSEVPTRPVLPHDQRRDIKGQSHGSCRSAIPRVRTSSRPWVGHAMHLLASTESSIALTDPLAWSVLRRRSLSSRDRFGMR</sequence>
<feature type="compositionally biased region" description="Low complexity" evidence="1">
    <location>
        <begin position="27"/>
        <end position="45"/>
    </location>
</feature>
<accession>A0A5C3EQN7</accession>
<proteinExistence type="predicted"/>
<evidence type="ECO:0000256" key="1">
    <source>
        <dbReference type="SAM" id="MobiDB-lite"/>
    </source>
</evidence>
<evidence type="ECO:0000313" key="3">
    <source>
        <dbReference type="Proteomes" id="UP000323386"/>
    </source>
</evidence>
<reference evidence="2 3" key="1">
    <citation type="submission" date="2018-03" db="EMBL/GenBank/DDBJ databases">
        <authorList>
            <person name="Guldener U."/>
        </authorList>
    </citation>
    <scope>NUCLEOTIDE SEQUENCE [LARGE SCALE GENOMIC DNA]</scope>
    <source>
        <strain evidence="2 3">DAOM196992</strain>
    </source>
</reference>